<accession>A0A0B1TCV7</accession>
<dbReference type="OrthoDB" id="5794956at2759"/>
<reference evidence="1 2" key="1">
    <citation type="submission" date="2014-03" db="EMBL/GenBank/DDBJ databases">
        <title>Draft genome of the hookworm Oesophagostomum dentatum.</title>
        <authorList>
            <person name="Mitreva M."/>
        </authorList>
    </citation>
    <scope>NUCLEOTIDE SEQUENCE [LARGE SCALE GENOMIC DNA]</scope>
    <source>
        <strain evidence="1 2">OD-Hann</strain>
    </source>
</reference>
<dbReference type="AlphaFoldDB" id="A0A0B1TCV7"/>
<name>A0A0B1TCV7_OESDE</name>
<keyword evidence="2" id="KW-1185">Reference proteome</keyword>
<dbReference type="Proteomes" id="UP000053660">
    <property type="component" value="Unassembled WGS sequence"/>
</dbReference>
<sequence>MSISPPVGWTYFPAKSSDSWQIWYFVGQSNDTTQAKQKADAEIRAAMLEALTAASMTLYGVEVTNDYAPVQVENPTTNTKGNGPLYGKVEGGAVAQTSAGGTSDFIFKTYTIDLKVTLRNAANTRYKWNIVKNTFMQKLSLNFNARFNGEVTVNKY</sequence>
<gene>
    <name evidence="1" type="ORF">OESDEN_04650</name>
</gene>
<proteinExistence type="predicted"/>
<evidence type="ECO:0000313" key="1">
    <source>
        <dbReference type="EMBL" id="KHJ95403.1"/>
    </source>
</evidence>
<dbReference type="EMBL" id="KN549977">
    <property type="protein sequence ID" value="KHJ95403.1"/>
    <property type="molecule type" value="Genomic_DNA"/>
</dbReference>
<organism evidence="1 2">
    <name type="scientific">Oesophagostomum dentatum</name>
    <name type="common">Nodular worm</name>
    <dbReference type="NCBI Taxonomy" id="61180"/>
    <lineage>
        <taxon>Eukaryota</taxon>
        <taxon>Metazoa</taxon>
        <taxon>Ecdysozoa</taxon>
        <taxon>Nematoda</taxon>
        <taxon>Chromadorea</taxon>
        <taxon>Rhabditida</taxon>
        <taxon>Rhabditina</taxon>
        <taxon>Rhabditomorpha</taxon>
        <taxon>Strongyloidea</taxon>
        <taxon>Strongylidae</taxon>
        <taxon>Oesophagostomum</taxon>
    </lineage>
</organism>
<protein>
    <submittedName>
        <fullName evidence="1">Uncharacterized protein</fullName>
    </submittedName>
</protein>
<evidence type="ECO:0000313" key="2">
    <source>
        <dbReference type="Proteomes" id="UP000053660"/>
    </source>
</evidence>